<proteinExistence type="predicted"/>
<dbReference type="Gene3D" id="3.40.30.10">
    <property type="entry name" value="Glutaredoxin"/>
    <property type="match status" value="1"/>
</dbReference>
<dbReference type="Proteomes" id="UP000469523">
    <property type="component" value="Unassembled WGS sequence"/>
</dbReference>
<name>A0A6N7XSJ6_9FIRM</name>
<evidence type="ECO:0000313" key="2">
    <source>
        <dbReference type="Proteomes" id="UP000469523"/>
    </source>
</evidence>
<sequence length="79" mass="8914">MEVKVKICMGTHCTMMGNLNLEENLERLQSEYPDQIEIEAVKCLKYCENNKAPVVELNGKIITNASAEIVMSEILEVVK</sequence>
<dbReference type="InterPro" id="IPR036249">
    <property type="entry name" value="Thioredoxin-like_sf"/>
</dbReference>
<comment type="caution">
    <text evidence="1">The sequence shown here is derived from an EMBL/GenBank/DDBJ whole genome shotgun (WGS) entry which is preliminary data.</text>
</comment>
<evidence type="ECO:0000313" key="1">
    <source>
        <dbReference type="EMBL" id="MSU00393.1"/>
    </source>
</evidence>
<accession>A0A6N7XSJ6</accession>
<dbReference type="AlphaFoldDB" id="A0A6N7XSJ6"/>
<organism evidence="1 2">
    <name type="scientific">Tissierella pigra</name>
    <dbReference type="NCBI Taxonomy" id="2607614"/>
    <lineage>
        <taxon>Bacteria</taxon>
        <taxon>Bacillati</taxon>
        <taxon>Bacillota</taxon>
        <taxon>Tissierellia</taxon>
        <taxon>Tissierellales</taxon>
        <taxon>Tissierellaceae</taxon>
        <taxon>Tissierella</taxon>
    </lineage>
</organism>
<dbReference type="Pfam" id="PF01257">
    <property type="entry name" value="2Fe-2S_thioredx"/>
    <property type="match status" value="1"/>
</dbReference>
<dbReference type="RefSeq" id="WP_154438819.1">
    <property type="nucleotide sequence ID" value="NZ_JAHLPJ010000001.1"/>
</dbReference>
<reference evidence="1 2" key="1">
    <citation type="submission" date="2019-09" db="EMBL/GenBank/DDBJ databases">
        <title>In-depth cultivation of the pig gut microbiome towards novel bacterial diversity and tailored functional studies.</title>
        <authorList>
            <person name="Wylensek D."/>
            <person name="Hitch T.C.A."/>
            <person name="Clavel T."/>
        </authorList>
    </citation>
    <scope>NUCLEOTIDE SEQUENCE [LARGE SCALE GENOMIC DNA]</scope>
    <source>
        <strain evidence="1 2">WCA3-693-APC-4?</strain>
    </source>
</reference>
<keyword evidence="2" id="KW-1185">Reference proteome</keyword>
<protein>
    <submittedName>
        <fullName evidence="1">(2Fe-2S) ferredoxin domain-containing protein</fullName>
    </submittedName>
</protein>
<dbReference type="EMBL" id="VUNQ01000003">
    <property type="protein sequence ID" value="MSU00393.1"/>
    <property type="molecule type" value="Genomic_DNA"/>
</dbReference>
<dbReference type="SUPFAM" id="SSF52833">
    <property type="entry name" value="Thioredoxin-like"/>
    <property type="match status" value="1"/>
</dbReference>
<gene>
    <name evidence="1" type="ORF">FYJ83_02795</name>
</gene>